<dbReference type="VEuPathDB" id="FungiDB:MMYC01_205717"/>
<feature type="compositionally biased region" description="Basic and acidic residues" evidence="1">
    <location>
        <begin position="26"/>
        <end position="41"/>
    </location>
</feature>
<evidence type="ECO:0000256" key="1">
    <source>
        <dbReference type="SAM" id="MobiDB-lite"/>
    </source>
</evidence>
<evidence type="ECO:0000313" key="3">
    <source>
        <dbReference type="Proteomes" id="UP000078237"/>
    </source>
</evidence>
<dbReference type="STRING" id="100816.A0A175W2A3"/>
<feature type="compositionally biased region" description="Low complexity" evidence="1">
    <location>
        <begin position="127"/>
        <end position="138"/>
    </location>
</feature>
<feature type="region of interest" description="Disordered" evidence="1">
    <location>
        <begin position="250"/>
        <end position="285"/>
    </location>
</feature>
<name>A0A175W2A3_9PEZI</name>
<evidence type="ECO:0000313" key="2">
    <source>
        <dbReference type="EMBL" id="KXX77591.1"/>
    </source>
</evidence>
<proteinExistence type="predicted"/>
<reference evidence="2 3" key="1">
    <citation type="journal article" date="2016" name="Genome Announc.">
        <title>Genome Sequence of Madurella mycetomatis mm55, Isolated from a Human Mycetoma Case in Sudan.</title>
        <authorList>
            <person name="Smit S."/>
            <person name="Derks M.F."/>
            <person name="Bervoets S."/>
            <person name="Fahal A."/>
            <person name="van Leeuwen W."/>
            <person name="van Belkum A."/>
            <person name="van de Sande W.W."/>
        </authorList>
    </citation>
    <scope>NUCLEOTIDE SEQUENCE [LARGE SCALE GENOMIC DNA]</scope>
    <source>
        <strain evidence="3">mm55</strain>
    </source>
</reference>
<protein>
    <submittedName>
        <fullName evidence="2">Disease resistance protein RRS1</fullName>
    </submittedName>
</protein>
<dbReference type="EMBL" id="LCTW02000153">
    <property type="protein sequence ID" value="KXX77591.1"/>
    <property type="molecule type" value="Genomic_DNA"/>
</dbReference>
<feature type="region of interest" description="Disordered" evidence="1">
    <location>
        <begin position="315"/>
        <end position="342"/>
    </location>
</feature>
<comment type="caution">
    <text evidence="2">The sequence shown here is derived from an EMBL/GenBank/DDBJ whole genome shotgun (WGS) entry which is preliminary data.</text>
</comment>
<keyword evidence="3" id="KW-1185">Reference proteome</keyword>
<accession>A0A175W2A3</accession>
<dbReference type="Proteomes" id="UP000078237">
    <property type="component" value="Unassembled WGS sequence"/>
</dbReference>
<feature type="region of interest" description="Disordered" evidence="1">
    <location>
        <begin position="1"/>
        <end position="232"/>
    </location>
</feature>
<feature type="compositionally biased region" description="Gly residues" evidence="1">
    <location>
        <begin position="321"/>
        <end position="333"/>
    </location>
</feature>
<dbReference type="OrthoDB" id="5424797at2759"/>
<dbReference type="AlphaFoldDB" id="A0A175W2A3"/>
<feature type="compositionally biased region" description="Basic and acidic residues" evidence="1">
    <location>
        <begin position="57"/>
        <end position="66"/>
    </location>
</feature>
<feature type="compositionally biased region" description="Pro residues" evidence="1">
    <location>
        <begin position="184"/>
        <end position="210"/>
    </location>
</feature>
<organism evidence="2 3">
    <name type="scientific">Madurella mycetomatis</name>
    <dbReference type="NCBI Taxonomy" id="100816"/>
    <lineage>
        <taxon>Eukaryota</taxon>
        <taxon>Fungi</taxon>
        <taxon>Dikarya</taxon>
        <taxon>Ascomycota</taxon>
        <taxon>Pezizomycotina</taxon>
        <taxon>Sordariomycetes</taxon>
        <taxon>Sordariomycetidae</taxon>
        <taxon>Sordariales</taxon>
        <taxon>Sordariales incertae sedis</taxon>
        <taxon>Madurella</taxon>
    </lineage>
</organism>
<gene>
    <name evidence="2" type="ORF">MMYC01_205717</name>
</gene>
<feature type="compositionally biased region" description="Polar residues" evidence="1">
    <location>
        <begin position="221"/>
        <end position="230"/>
    </location>
</feature>
<sequence>MPYDPDWVSDEGRPGYMATPVPAAEKYQKYEDDEKHRRLDEGEAMDVDLPLSNLHKYHMEGRDTTSRNRSPGTAATPGRPSQVAVVLHSSQRRDGFTPVDELSDGEGQSRLVISDIAPKPKMERPESSAAKVAAVAPPKEARSSIWRETGERSILGNDRGGAIEYTTTKAYEARSQRPKTAAPPDGPLAPTRPSPRANPSPPTSKEPTSPPFLWHVGDGPRNTSPFSKLDSSPLPAYLFDARGAQVTPSIVGQRFENEDDRKKRQGRVNRIIQQRDSNAPEEPQYTQEELAEIAAVMSEKRGRQRMFREYADRVCGKTGRGRGNGKGGGGRGWGGEERPVWS</sequence>